<keyword evidence="6" id="KW-1133">Transmembrane helix</keyword>
<proteinExistence type="inferred from homology"/>
<dbReference type="InterPro" id="IPR038407">
    <property type="entry name" value="v-SNARE_N_sf"/>
</dbReference>
<dbReference type="GO" id="GO:0003723">
    <property type="term" value="F:RNA binding"/>
    <property type="evidence" value="ECO:0007669"/>
    <property type="project" value="InterPro"/>
</dbReference>
<name>A0AAW2X8Q0_9LAMI</name>
<keyword evidence="2" id="KW-0813">Transport</keyword>
<evidence type="ECO:0000256" key="5">
    <source>
        <dbReference type="ARBA" id="ARBA00022927"/>
    </source>
</evidence>
<evidence type="ECO:0000256" key="7">
    <source>
        <dbReference type="ARBA" id="ARBA00023054"/>
    </source>
</evidence>
<sequence length="380" mass="42472">MVKLAVALSLMEMVLFHQMRPQHEDVHSSVLFIFPNHIRVVVVLLVGYDERGIRKLRAPVLRALCELSKKTSSVSNLDGEQQKQKIAEVRGGLDEAEALIRKMDLEARGLQPNIKAVLLAKLREYKSDLNNLKNEVKRIASTNLNQAARDELLEAGMGDTLTASANQRDRLLMSTERLNNSGNRIRESRKVMLETEELGVSLLQDLHQQRQSLLHANNMKVHATVITSGLLDLPQTFLRNVILHMYAACGDVLAARKLFDEIPITQKDTVDWTTLMDCYSRGGLSVDALSLFVSMRREGVLVDDITMVSVFSTCSKVGNSVFGIQVHACMIKMGLNFCVKPGNAAMDMYAKCGLMGDAKTLFDEMTGRNVVSWTVLLWVR</sequence>
<feature type="chain" id="PRO_5043822808" evidence="12">
    <location>
        <begin position="17"/>
        <end position="380"/>
    </location>
</feature>
<evidence type="ECO:0000256" key="9">
    <source>
        <dbReference type="ARBA" id="ARBA00060376"/>
    </source>
</evidence>
<dbReference type="Gene3D" id="1.25.40.10">
    <property type="entry name" value="Tetratricopeptide repeat domain"/>
    <property type="match status" value="1"/>
</dbReference>
<organism evidence="14">
    <name type="scientific">Sesamum latifolium</name>
    <dbReference type="NCBI Taxonomy" id="2727402"/>
    <lineage>
        <taxon>Eukaryota</taxon>
        <taxon>Viridiplantae</taxon>
        <taxon>Streptophyta</taxon>
        <taxon>Embryophyta</taxon>
        <taxon>Tracheophyta</taxon>
        <taxon>Spermatophyta</taxon>
        <taxon>Magnoliopsida</taxon>
        <taxon>eudicotyledons</taxon>
        <taxon>Gunneridae</taxon>
        <taxon>Pentapetalae</taxon>
        <taxon>asterids</taxon>
        <taxon>lamiids</taxon>
        <taxon>Lamiales</taxon>
        <taxon>Pedaliaceae</taxon>
        <taxon>Sesamum</taxon>
    </lineage>
</organism>
<dbReference type="InterPro" id="IPR011990">
    <property type="entry name" value="TPR-like_helical_dom_sf"/>
</dbReference>
<dbReference type="GO" id="GO:0005768">
    <property type="term" value="C:endosome"/>
    <property type="evidence" value="ECO:0007669"/>
    <property type="project" value="UniProtKB-ARBA"/>
</dbReference>
<dbReference type="GO" id="GO:0009451">
    <property type="term" value="P:RNA modification"/>
    <property type="evidence" value="ECO:0007669"/>
    <property type="project" value="InterPro"/>
</dbReference>
<protein>
    <submittedName>
        <fullName evidence="14">Vesicle transport v-SNARE 13</fullName>
    </submittedName>
</protein>
<dbReference type="SUPFAM" id="SSF58038">
    <property type="entry name" value="SNARE fusion complex"/>
    <property type="match status" value="1"/>
</dbReference>
<dbReference type="Pfam" id="PF12352">
    <property type="entry name" value="V-SNARE_C"/>
    <property type="match status" value="1"/>
</dbReference>
<dbReference type="AlphaFoldDB" id="A0AAW2X8Q0"/>
<feature type="signal peptide" evidence="12">
    <location>
        <begin position="1"/>
        <end position="16"/>
    </location>
</feature>
<keyword evidence="12" id="KW-0732">Signal</keyword>
<keyword evidence="5" id="KW-0653">Protein transport</keyword>
<dbReference type="Pfam" id="PF01535">
    <property type="entry name" value="PPR"/>
    <property type="match status" value="3"/>
</dbReference>
<dbReference type="InterPro" id="IPR010989">
    <property type="entry name" value="SNARE"/>
</dbReference>
<dbReference type="PROSITE" id="PS51375">
    <property type="entry name" value="PPR"/>
    <property type="match status" value="1"/>
</dbReference>
<dbReference type="EMBL" id="JACGWN010000005">
    <property type="protein sequence ID" value="KAL0450520.1"/>
    <property type="molecule type" value="Genomic_DNA"/>
</dbReference>
<feature type="coiled-coil region" evidence="11">
    <location>
        <begin position="115"/>
        <end position="142"/>
    </location>
</feature>
<dbReference type="NCBIfam" id="TIGR00756">
    <property type="entry name" value="PPR"/>
    <property type="match status" value="1"/>
</dbReference>
<evidence type="ECO:0000256" key="6">
    <source>
        <dbReference type="ARBA" id="ARBA00022989"/>
    </source>
</evidence>
<evidence type="ECO:0000256" key="3">
    <source>
        <dbReference type="ARBA" id="ARBA00022692"/>
    </source>
</evidence>
<dbReference type="Gene3D" id="1.20.5.110">
    <property type="match status" value="1"/>
</dbReference>
<dbReference type="Pfam" id="PF05008">
    <property type="entry name" value="V-SNARE"/>
    <property type="match status" value="1"/>
</dbReference>
<feature type="repeat" description="PPR" evidence="10">
    <location>
        <begin position="268"/>
        <end position="302"/>
    </location>
</feature>
<dbReference type="Gene3D" id="1.20.58.400">
    <property type="entry name" value="t-snare proteins"/>
    <property type="match status" value="1"/>
</dbReference>
<feature type="domain" description="Vesicle transport v-SNARE N-terminal" evidence="13">
    <location>
        <begin position="64"/>
        <end position="139"/>
    </location>
</feature>
<evidence type="ECO:0000256" key="10">
    <source>
        <dbReference type="PROSITE-ProRule" id="PRU00708"/>
    </source>
</evidence>
<dbReference type="GO" id="GO:0006886">
    <property type="term" value="P:intracellular protein transport"/>
    <property type="evidence" value="ECO:0007669"/>
    <property type="project" value="InterPro"/>
</dbReference>
<accession>A0AAW2X8Q0</accession>
<dbReference type="CDD" id="cd15862">
    <property type="entry name" value="SNARE_Vti1"/>
    <property type="match status" value="1"/>
</dbReference>
<keyword evidence="4" id="KW-0677">Repeat</keyword>
<keyword evidence="8" id="KW-0472">Membrane</keyword>
<reference evidence="14" key="2">
    <citation type="journal article" date="2024" name="Plant">
        <title>Genomic evolution and insights into agronomic trait innovations of Sesamum species.</title>
        <authorList>
            <person name="Miao H."/>
            <person name="Wang L."/>
            <person name="Qu L."/>
            <person name="Liu H."/>
            <person name="Sun Y."/>
            <person name="Le M."/>
            <person name="Wang Q."/>
            <person name="Wei S."/>
            <person name="Zheng Y."/>
            <person name="Lin W."/>
            <person name="Duan Y."/>
            <person name="Cao H."/>
            <person name="Xiong S."/>
            <person name="Wang X."/>
            <person name="Wei L."/>
            <person name="Li C."/>
            <person name="Ma Q."/>
            <person name="Ju M."/>
            <person name="Zhao R."/>
            <person name="Li G."/>
            <person name="Mu C."/>
            <person name="Tian Q."/>
            <person name="Mei H."/>
            <person name="Zhang T."/>
            <person name="Gao T."/>
            <person name="Zhang H."/>
        </authorList>
    </citation>
    <scope>NUCLEOTIDE SEQUENCE</scope>
    <source>
        <strain evidence="14">KEN1</strain>
    </source>
</reference>
<evidence type="ECO:0000259" key="13">
    <source>
        <dbReference type="Pfam" id="PF05008"/>
    </source>
</evidence>
<dbReference type="FunFam" id="1.20.58.400:FF:000001">
    <property type="entry name" value="Vesicle transport through interaction with t-SNAREs homolog 1A"/>
    <property type="match status" value="1"/>
</dbReference>
<comment type="similarity">
    <text evidence="1">Belongs to the VTI1 family.</text>
</comment>
<dbReference type="InterPro" id="IPR007705">
    <property type="entry name" value="Vesicle_trsprt_v-SNARE_N"/>
</dbReference>
<gene>
    <name evidence="14" type="ORF">Slati_1608400</name>
</gene>
<dbReference type="GO" id="GO:0016192">
    <property type="term" value="P:vesicle-mediated transport"/>
    <property type="evidence" value="ECO:0007669"/>
    <property type="project" value="InterPro"/>
</dbReference>
<dbReference type="InterPro" id="IPR002885">
    <property type="entry name" value="PPR_rpt"/>
</dbReference>
<evidence type="ECO:0000256" key="2">
    <source>
        <dbReference type="ARBA" id="ARBA00022448"/>
    </source>
</evidence>
<dbReference type="PANTHER" id="PTHR47926">
    <property type="entry name" value="PENTATRICOPEPTIDE REPEAT-CONTAINING PROTEIN"/>
    <property type="match status" value="1"/>
</dbReference>
<keyword evidence="7 11" id="KW-0175">Coiled coil</keyword>
<comment type="subcellular location">
    <subcellularLocation>
        <location evidence="9">Prevacuolar compartment membrane</location>
        <topology evidence="9">Single-pass type IV membrane protein</topology>
    </subcellularLocation>
</comment>
<dbReference type="InterPro" id="IPR046960">
    <property type="entry name" value="PPR_At4g14850-like_plant"/>
</dbReference>
<dbReference type="SUPFAM" id="SSF47661">
    <property type="entry name" value="t-snare proteins"/>
    <property type="match status" value="1"/>
</dbReference>
<dbReference type="PANTHER" id="PTHR47926:SF347">
    <property type="entry name" value="PENTATRICOPEPTIDE REPEAT-CONTAINING PROTEIN"/>
    <property type="match status" value="1"/>
</dbReference>
<evidence type="ECO:0000256" key="8">
    <source>
        <dbReference type="ARBA" id="ARBA00023136"/>
    </source>
</evidence>
<comment type="caution">
    <text evidence="14">The sequence shown here is derived from an EMBL/GenBank/DDBJ whole genome shotgun (WGS) entry which is preliminary data.</text>
</comment>
<keyword evidence="3" id="KW-0812">Transmembrane</keyword>
<evidence type="ECO:0000256" key="11">
    <source>
        <dbReference type="SAM" id="Coils"/>
    </source>
</evidence>
<reference evidence="14" key="1">
    <citation type="submission" date="2020-06" db="EMBL/GenBank/DDBJ databases">
        <authorList>
            <person name="Li T."/>
            <person name="Hu X."/>
            <person name="Zhang T."/>
            <person name="Song X."/>
            <person name="Zhang H."/>
            <person name="Dai N."/>
            <person name="Sheng W."/>
            <person name="Hou X."/>
            <person name="Wei L."/>
        </authorList>
    </citation>
    <scope>NUCLEOTIDE SEQUENCE</scope>
    <source>
        <strain evidence="14">KEN1</strain>
        <tissue evidence="14">Leaf</tissue>
    </source>
</reference>
<dbReference type="FunFam" id="1.20.5.110:FF:000002">
    <property type="entry name" value="Vesicle transport through interaction with t-SNAREsB"/>
    <property type="match status" value="1"/>
</dbReference>
<evidence type="ECO:0000256" key="1">
    <source>
        <dbReference type="ARBA" id="ARBA00006108"/>
    </source>
</evidence>
<evidence type="ECO:0000256" key="12">
    <source>
        <dbReference type="SAM" id="SignalP"/>
    </source>
</evidence>
<evidence type="ECO:0000256" key="4">
    <source>
        <dbReference type="ARBA" id="ARBA00022737"/>
    </source>
</evidence>
<dbReference type="GO" id="GO:0016020">
    <property type="term" value="C:membrane"/>
    <property type="evidence" value="ECO:0007669"/>
    <property type="project" value="InterPro"/>
</dbReference>
<evidence type="ECO:0000313" key="14">
    <source>
        <dbReference type="EMBL" id="KAL0450520.1"/>
    </source>
</evidence>